<keyword evidence="2" id="KW-0805">Transcription regulation</keyword>
<keyword evidence="4" id="KW-0804">Transcription</keyword>
<dbReference type="Pfam" id="PF13977">
    <property type="entry name" value="TetR_C_6"/>
    <property type="match status" value="1"/>
</dbReference>
<dbReference type="InterPro" id="IPR036271">
    <property type="entry name" value="Tet_transcr_reg_TetR-rel_C_sf"/>
</dbReference>
<evidence type="ECO:0000259" key="6">
    <source>
        <dbReference type="PROSITE" id="PS50977"/>
    </source>
</evidence>
<dbReference type="InterPro" id="IPR039538">
    <property type="entry name" value="BetI_C"/>
</dbReference>
<evidence type="ECO:0000256" key="5">
    <source>
        <dbReference type="PROSITE-ProRule" id="PRU00335"/>
    </source>
</evidence>
<dbReference type="SUPFAM" id="SSF46689">
    <property type="entry name" value="Homeodomain-like"/>
    <property type="match status" value="1"/>
</dbReference>
<dbReference type="InterPro" id="IPR009057">
    <property type="entry name" value="Homeodomain-like_sf"/>
</dbReference>
<protein>
    <submittedName>
        <fullName evidence="7">TetR family transcriptional regulator</fullName>
    </submittedName>
</protein>
<dbReference type="PROSITE" id="PS01081">
    <property type="entry name" value="HTH_TETR_1"/>
    <property type="match status" value="1"/>
</dbReference>
<comment type="caution">
    <text evidence="7">The sequence shown here is derived from an EMBL/GenBank/DDBJ whole genome shotgun (WGS) entry which is preliminary data.</text>
</comment>
<name>A0ABX0W9J5_9RHOB</name>
<dbReference type="EMBL" id="QHLQ01000015">
    <property type="protein sequence ID" value="NIZ62207.1"/>
    <property type="molecule type" value="Genomic_DNA"/>
</dbReference>
<keyword evidence="3 5" id="KW-0238">DNA-binding</keyword>
<dbReference type="PANTHER" id="PTHR30055">
    <property type="entry name" value="HTH-TYPE TRANSCRIPTIONAL REGULATOR RUTR"/>
    <property type="match status" value="1"/>
</dbReference>
<dbReference type="PANTHER" id="PTHR30055:SF228">
    <property type="entry name" value="TRANSCRIPTIONAL REGULATOR-RELATED"/>
    <property type="match status" value="1"/>
</dbReference>
<dbReference type="Proteomes" id="UP001429564">
    <property type="component" value="Unassembled WGS sequence"/>
</dbReference>
<gene>
    <name evidence="7" type="ORF">DL239_14605</name>
</gene>
<accession>A0ABX0W9J5</accession>
<keyword evidence="8" id="KW-1185">Reference proteome</keyword>
<dbReference type="PRINTS" id="PR00455">
    <property type="entry name" value="HTHTETR"/>
</dbReference>
<evidence type="ECO:0000313" key="8">
    <source>
        <dbReference type="Proteomes" id="UP001429564"/>
    </source>
</evidence>
<evidence type="ECO:0000256" key="4">
    <source>
        <dbReference type="ARBA" id="ARBA00023163"/>
    </source>
</evidence>
<evidence type="ECO:0000256" key="3">
    <source>
        <dbReference type="ARBA" id="ARBA00023125"/>
    </source>
</evidence>
<evidence type="ECO:0000256" key="2">
    <source>
        <dbReference type="ARBA" id="ARBA00023015"/>
    </source>
</evidence>
<evidence type="ECO:0000313" key="7">
    <source>
        <dbReference type="EMBL" id="NIZ62207.1"/>
    </source>
</evidence>
<dbReference type="Gene3D" id="1.10.357.10">
    <property type="entry name" value="Tetracycline Repressor, domain 2"/>
    <property type="match status" value="1"/>
</dbReference>
<feature type="DNA-binding region" description="H-T-H motif" evidence="5">
    <location>
        <begin position="37"/>
        <end position="56"/>
    </location>
</feature>
<dbReference type="PROSITE" id="PS50977">
    <property type="entry name" value="HTH_TETR_2"/>
    <property type="match status" value="1"/>
</dbReference>
<dbReference type="InterPro" id="IPR050109">
    <property type="entry name" value="HTH-type_TetR-like_transc_reg"/>
</dbReference>
<reference evidence="7 8" key="1">
    <citation type="submission" date="2018-05" db="EMBL/GenBank/DDBJ databases">
        <authorList>
            <person name="Zhang Y.-J."/>
        </authorList>
    </citation>
    <scope>NUCLEOTIDE SEQUENCE [LARGE SCALE GENOMIC DNA]</scope>
    <source>
        <strain evidence="7 8">CY04</strain>
    </source>
</reference>
<dbReference type="Pfam" id="PF00440">
    <property type="entry name" value="TetR_N"/>
    <property type="match status" value="1"/>
</dbReference>
<keyword evidence="1" id="KW-0678">Repressor</keyword>
<dbReference type="InterPro" id="IPR001647">
    <property type="entry name" value="HTH_TetR"/>
</dbReference>
<proteinExistence type="predicted"/>
<evidence type="ECO:0000256" key="1">
    <source>
        <dbReference type="ARBA" id="ARBA00022491"/>
    </source>
</evidence>
<sequence>MSDERRKFKRESPEQRKEALIEATLSLVAEMGVRGATVRAIAKRADVTQGLIRHYFTSKEDLIIAAYEHHMTTMTDQTFSLAAAVDSSARDQLAALVNASLRPPVADPRSVALWASFLNKVQQDAQMMATHERTYAYFRDQLQDLIRAALEEAGQVASPARLRHLATACNGVIDGLWMEGGALPDAFAPDELPGIGLESVGAIIGLNLEQKAEQP</sequence>
<dbReference type="InterPro" id="IPR023772">
    <property type="entry name" value="DNA-bd_HTH_TetR-type_CS"/>
</dbReference>
<feature type="domain" description="HTH tetR-type" evidence="6">
    <location>
        <begin position="14"/>
        <end position="74"/>
    </location>
</feature>
<dbReference type="RefSeq" id="WP_167684839.1">
    <property type="nucleotide sequence ID" value="NZ_QHLQ01000015.1"/>
</dbReference>
<organism evidence="7 8">
    <name type="scientific">Parasedimentitalea denitrificans</name>
    <dbReference type="NCBI Taxonomy" id="2211118"/>
    <lineage>
        <taxon>Bacteria</taxon>
        <taxon>Pseudomonadati</taxon>
        <taxon>Pseudomonadota</taxon>
        <taxon>Alphaproteobacteria</taxon>
        <taxon>Rhodobacterales</taxon>
        <taxon>Paracoccaceae</taxon>
        <taxon>Parasedimentitalea</taxon>
    </lineage>
</organism>
<dbReference type="SUPFAM" id="SSF48498">
    <property type="entry name" value="Tetracyclin repressor-like, C-terminal domain"/>
    <property type="match status" value="1"/>
</dbReference>